<dbReference type="PRINTS" id="PR00368">
    <property type="entry name" value="FADPNR"/>
</dbReference>
<evidence type="ECO:0000256" key="11">
    <source>
        <dbReference type="ARBA" id="ARBA00023284"/>
    </source>
</evidence>
<dbReference type="GO" id="GO:0004362">
    <property type="term" value="F:glutathione-disulfide reductase (NADPH) activity"/>
    <property type="evidence" value="ECO:0007669"/>
    <property type="project" value="UniProtKB-EC"/>
</dbReference>
<evidence type="ECO:0000256" key="1">
    <source>
        <dbReference type="ARBA" id="ARBA00004496"/>
    </source>
</evidence>
<dbReference type="GO" id="GO:0005829">
    <property type="term" value="C:cytosol"/>
    <property type="evidence" value="ECO:0007669"/>
    <property type="project" value="TreeGrafter"/>
</dbReference>
<dbReference type="OrthoDB" id="5956163at2759"/>
<feature type="domain" description="Pyridine nucleotide-disulphide oxidoreductase dimerisation" evidence="19">
    <location>
        <begin position="419"/>
        <end position="530"/>
    </location>
</feature>
<keyword evidence="9 16" id="KW-0560">Oxidoreductase</keyword>
<dbReference type="GO" id="GO:0050660">
    <property type="term" value="F:flavin adenine dinucleotide binding"/>
    <property type="evidence" value="ECO:0007669"/>
    <property type="project" value="InterPro"/>
</dbReference>
<reference evidence="21 22" key="1">
    <citation type="journal article" date="2016" name="Mol. Biol. Evol.">
        <title>Comparative Genomics of Early-Diverging Mushroom-Forming Fungi Provides Insights into the Origins of Lignocellulose Decay Capabilities.</title>
        <authorList>
            <person name="Nagy L.G."/>
            <person name="Riley R."/>
            <person name="Tritt A."/>
            <person name="Adam C."/>
            <person name="Daum C."/>
            <person name="Floudas D."/>
            <person name="Sun H."/>
            <person name="Yadav J.S."/>
            <person name="Pangilinan J."/>
            <person name="Larsson K.H."/>
            <person name="Matsuura K."/>
            <person name="Barry K."/>
            <person name="Labutti K."/>
            <person name="Kuo R."/>
            <person name="Ohm R.A."/>
            <person name="Bhattacharya S.S."/>
            <person name="Shirouzu T."/>
            <person name="Yoshinaga Y."/>
            <person name="Martin F.M."/>
            <person name="Grigoriev I.V."/>
            <person name="Hibbett D.S."/>
        </authorList>
    </citation>
    <scope>NUCLEOTIDE SEQUENCE [LARGE SCALE GENOMIC DNA]</scope>
    <source>
        <strain evidence="21 22">CBS 109695</strain>
    </source>
</reference>
<evidence type="ECO:0000256" key="2">
    <source>
        <dbReference type="ARBA" id="ARBA00007532"/>
    </source>
</evidence>
<feature type="domain" description="FAD/NAD(P)-binding" evidence="20">
    <location>
        <begin position="74"/>
        <end position="396"/>
    </location>
</feature>
<feature type="signal peptide" evidence="18">
    <location>
        <begin position="1"/>
        <end position="21"/>
    </location>
</feature>
<dbReference type="FunFam" id="3.50.50.60:FF:000141">
    <property type="entry name" value="Glutathione reductase"/>
    <property type="match status" value="1"/>
</dbReference>
<accession>A0A166VBX3</accession>
<feature type="binding site" evidence="14">
    <location>
        <position position="121"/>
    </location>
    <ligand>
        <name>FAD</name>
        <dbReference type="ChEBI" id="CHEBI:57692"/>
    </ligand>
</feature>
<protein>
    <recommendedName>
        <fullName evidence="4 17">Glutathione reductase</fullName>
        <ecNumber evidence="3 17">1.8.1.7</ecNumber>
    </recommendedName>
</protein>
<evidence type="ECO:0000256" key="4">
    <source>
        <dbReference type="ARBA" id="ARBA00017111"/>
    </source>
</evidence>
<evidence type="ECO:0000256" key="8">
    <source>
        <dbReference type="ARBA" id="ARBA00022857"/>
    </source>
</evidence>
<dbReference type="InterPro" id="IPR046952">
    <property type="entry name" value="GSHR/TRXR-like"/>
</dbReference>
<evidence type="ECO:0000256" key="15">
    <source>
        <dbReference type="PIRSR" id="PIRSR000350-4"/>
    </source>
</evidence>
<evidence type="ECO:0000256" key="14">
    <source>
        <dbReference type="PIRSR" id="PIRSR000350-3"/>
    </source>
</evidence>
<evidence type="ECO:0000256" key="7">
    <source>
        <dbReference type="ARBA" id="ARBA00022827"/>
    </source>
</evidence>
<dbReference type="AlphaFoldDB" id="A0A166VBX3"/>
<dbReference type="InterPro" id="IPR023753">
    <property type="entry name" value="FAD/NAD-binding_dom"/>
</dbReference>
<dbReference type="Proteomes" id="UP000076532">
    <property type="component" value="Unassembled WGS sequence"/>
</dbReference>
<dbReference type="FunFam" id="3.30.390.30:FF:000003">
    <property type="entry name" value="Glutathione reductase"/>
    <property type="match status" value="1"/>
</dbReference>
<dbReference type="PANTHER" id="PTHR42737">
    <property type="entry name" value="GLUTATHIONE REDUCTASE"/>
    <property type="match status" value="1"/>
</dbReference>
<dbReference type="GO" id="GO:0050661">
    <property type="term" value="F:NADP binding"/>
    <property type="evidence" value="ECO:0007669"/>
    <property type="project" value="InterPro"/>
</dbReference>
<dbReference type="InterPro" id="IPR012999">
    <property type="entry name" value="Pyr_OxRdtase_I_AS"/>
</dbReference>
<keyword evidence="5 17" id="KW-0963">Cytoplasm</keyword>
<keyword evidence="22" id="KW-1185">Reference proteome</keyword>
<dbReference type="PRINTS" id="PR00411">
    <property type="entry name" value="PNDRDTASEI"/>
</dbReference>
<evidence type="ECO:0000256" key="5">
    <source>
        <dbReference type="ARBA" id="ARBA00022490"/>
    </source>
</evidence>
<evidence type="ECO:0000313" key="22">
    <source>
        <dbReference type="Proteomes" id="UP000076532"/>
    </source>
</evidence>
<dbReference type="PROSITE" id="PS00076">
    <property type="entry name" value="PYRIDINE_REDOX_1"/>
    <property type="match status" value="1"/>
</dbReference>
<dbReference type="EC" id="1.8.1.7" evidence="3 17"/>
<dbReference type="SUPFAM" id="SSF51905">
    <property type="entry name" value="FAD/NAD(P)-binding domain"/>
    <property type="match status" value="1"/>
</dbReference>
<comment type="function">
    <text evidence="12 17">Catalyzes the reduction of glutathione disulfide (GSSG) to reduced glutathione (GSH). Constitutes the major mechanism to maintain a high GSH:GSSG ratio in the cytosol.</text>
</comment>
<organism evidence="21 22">
    <name type="scientific">Athelia psychrophila</name>
    <dbReference type="NCBI Taxonomy" id="1759441"/>
    <lineage>
        <taxon>Eukaryota</taxon>
        <taxon>Fungi</taxon>
        <taxon>Dikarya</taxon>
        <taxon>Basidiomycota</taxon>
        <taxon>Agaricomycotina</taxon>
        <taxon>Agaricomycetes</taxon>
        <taxon>Agaricomycetidae</taxon>
        <taxon>Atheliales</taxon>
        <taxon>Atheliaceae</taxon>
        <taxon>Athelia</taxon>
    </lineage>
</organism>
<dbReference type="NCBIfam" id="NF004776">
    <property type="entry name" value="PRK06116.1"/>
    <property type="match status" value="1"/>
</dbReference>
<comment type="cofactor">
    <cofactor evidence="14">
        <name>FAD</name>
        <dbReference type="ChEBI" id="CHEBI:57692"/>
    </cofactor>
    <text evidence="14">Binds 1 FAD per subunit.</text>
</comment>
<evidence type="ECO:0000259" key="19">
    <source>
        <dbReference type="Pfam" id="PF02852"/>
    </source>
</evidence>
<dbReference type="EMBL" id="KV417485">
    <property type="protein sequence ID" value="KZP32559.1"/>
    <property type="molecule type" value="Genomic_DNA"/>
</dbReference>
<keyword evidence="14" id="KW-0520">NAD</keyword>
<comment type="subcellular location">
    <subcellularLocation>
        <location evidence="1 17">Cytoplasm</location>
    </subcellularLocation>
</comment>
<keyword evidence="8 17" id="KW-0521">NADP</keyword>
<dbReference type="GO" id="GO:0034599">
    <property type="term" value="P:cellular response to oxidative stress"/>
    <property type="evidence" value="ECO:0007669"/>
    <property type="project" value="TreeGrafter"/>
</dbReference>
<evidence type="ECO:0000256" key="16">
    <source>
        <dbReference type="RuleBase" id="RU003691"/>
    </source>
</evidence>
<dbReference type="InterPro" id="IPR036188">
    <property type="entry name" value="FAD/NAD-bd_sf"/>
</dbReference>
<feature type="binding site" evidence="14">
    <location>
        <position position="381"/>
    </location>
    <ligand>
        <name>FAD</name>
        <dbReference type="ChEBI" id="CHEBI:57692"/>
    </ligand>
</feature>
<evidence type="ECO:0000256" key="18">
    <source>
        <dbReference type="SAM" id="SignalP"/>
    </source>
</evidence>
<dbReference type="GO" id="GO:0006749">
    <property type="term" value="P:glutathione metabolic process"/>
    <property type="evidence" value="ECO:0007669"/>
    <property type="project" value="InterPro"/>
</dbReference>
<evidence type="ECO:0000256" key="10">
    <source>
        <dbReference type="ARBA" id="ARBA00023157"/>
    </source>
</evidence>
<dbReference type="NCBIfam" id="TIGR01421">
    <property type="entry name" value="gluta_reduc_1"/>
    <property type="match status" value="1"/>
</dbReference>
<feature type="binding site" evidence="14">
    <location>
        <position position="340"/>
    </location>
    <ligand>
        <name>NAD(+)</name>
        <dbReference type="ChEBI" id="CHEBI:57540"/>
    </ligand>
</feature>
<evidence type="ECO:0000259" key="20">
    <source>
        <dbReference type="Pfam" id="PF07992"/>
    </source>
</evidence>
<dbReference type="Pfam" id="PF02852">
    <property type="entry name" value="Pyr_redox_dim"/>
    <property type="match status" value="1"/>
</dbReference>
<dbReference type="Gene3D" id="3.30.390.30">
    <property type="match status" value="1"/>
</dbReference>
<evidence type="ECO:0000256" key="17">
    <source>
        <dbReference type="RuleBase" id="RU365016"/>
    </source>
</evidence>
<evidence type="ECO:0000256" key="9">
    <source>
        <dbReference type="ARBA" id="ARBA00023002"/>
    </source>
</evidence>
<dbReference type="PANTHER" id="PTHR42737:SF2">
    <property type="entry name" value="GLUTATHIONE REDUCTASE"/>
    <property type="match status" value="1"/>
</dbReference>
<evidence type="ECO:0000256" key="3">
    <source>
        <dbReference type="ARBA" id="ARBA00012607"/>
    </source>
</evidence>
<keyword evidence="11 16" id="KW-0676">Redox-active center</keyword>
<dbReference type="InterPro" id="IPR001100">
    <property type="entry name" value="Pyr_nuc-diS_OxRdtase"/>
</dbReference>
<comment type="catalytic activity">
    <reaction evidence="17">
        <text>2 glutathione + NADP(+) = glutathione disulfide + NADPH + H(+)</text>
        <dbReference type="Rhea" id="RHEA:11740"/>
        <dbReference type="ChEBI" id="CHEBI:15378"/>
        <dbReference type="ChEBI" id="CHEBI:57783"/>
        <dbReference type="ChEBI" id="CHEBI:57925"/>
        <dbReference type="ChEBI" id="CHEBI:58297"/>
        <dbReference type="ChEBI" id="CHEBI:58349"/>
        <dbReference type="EC" id="1.8.1.7"/>
    </reaction>
</comment>
<feature type="disulfide bond" description="Redox-active" evidence="15">
    <location>
        <begin position="112"/>
        <end position="117"/>
    </location>
</feature>
<name>A0A166VBX3_9AGAM</name>
<comment type="similarity">
    <text evidence="2 16">Belongs to the class-I pyridine nucleotide-disulfide oxidoreductase family.</text>
</comment>
<sequence>MQFFKSTLFVAVAFAATLVAAAPSDCPWQEYGQACTYNSDCACLNSCIASITRAFTSGTISSMPPITKPSQDTYDYIIIGGGSGGSGGGRRAASYGKKVAVIEVDGKLGGTCVNVGCVPKKIMWHAADLAEKMRHAPSYHFQGVPAPKFDWATFKPQRDAYIHKLNGIYDANFNKEGVEWFHGNARLLSKTEVEVTRPDQSKFTIRAPAITIATGGRPTIPSEATIPGAGLGITSDGFFALETQPRRVVVVGAGYIAVELAGVLHALGSETHLLIRHDKVLRTFDPIIQDTLTPWMEKTGLRVHKHTNVTRVEGERGGVLTIHTDGGETIEADALIWAIGRHANTEGVGLAEVGVELDKQGNVVVDEYQNTAVPGIFSIGDVQGKALLTPVAIAAGRRLSNRLFGPAEFKDDKLDYDNIPTVVFSHPTVGTVGLTEPQAREKYGDGVKIYTSKFRSLYFSMIDEEHKEPTAYKLVCAGPEETVVGVHIIGAGSDEIMQGFGIAVKMGARKRDLDDTVAIHPTSGEELVTMR</sequence>
<feature type="chain" id="PRO_5007881086" description="Glutathione reductase" evidence="18">
    <location>
        <begin position="22"/>
        <end position="531"/>
    </location>
</feature>
<keyword evidence="10" id="KW-1015">Disulfide bond</keyword>
<keyword evidence="6 16" id="KW-0285">Flavoprotein</keyword>
<evidence type="ECO:0000256" key="13">
    <source>
        <dbReference type="PIRSR" id="PIRSR000350-2"/>
    </source>
</evidence>
<dbReference type="InterPro" id="IPR006322">
    <property type="entry name" value="Glutathione_Rdtase_euk/bac"/>
</dbReference>
<evidence type="ECO:0000313" key="21">
    <source>
        <dbReference type="EMBL" id="KZP32559.1"/>
    </source>
</evidence>
<keyword evidence="7 14" id="KW-0274">FAD</keyword>
<evidence type="ECO:0000256" key="12">
    <source>
        <dbReference type="ARBA" id="ARBA00056905"/>
    </source>
</evidence>
<feature type="binding site" evidence="14">
    <location>
        <begin position="252"/>
        <end position="259"/>
    </location>
    <ligand>
        <name>NAD(+)</name>
        <dbReference type="ChEBI" id="CHEBI:57540"/>
    </ligand>
</feature>
<evidence type="ECO:0000256" key="6">
    <source>
        <dbReference type="ARBA" id="ARBA00022630"/>
    </source>
</evidence>
<dbReference type="PIRSF" id="PIRSF000350">
    <property type="entry name" value="Mercury_reductase_MerA"/>
    <property type="match status" value="1"/>
</dbReference>
<dbReference type="Gene3D" id="3.50.50.60">
    <property type="entry name" value="FAD/NAD(P)-binding domain"/>
    <property type="match status" value="2"/>
</dbReference>
<keyword evidence="14" id="KW-0547">Nucleotide-binding</keyword>
<dbReference type="GO" id="GO:0005739">
    <property type="term" value="C:mitochondrion"/>
    <property type="evidence" value="ECO:0007669"/>
    <property type="project" value="TreeGrafter"/>
</dbReference>
<proteinExistence type="inferred from homology"/>
<keyword evidence="18" id="KW-0732">Signal</keyword>
<dbReference type="STRING" id="436010.A0A166VBX3"/>
<dbReference type="InterPro" id="IPR004099">
    <property type="entry name" value="Pyr_nucl-diS_OxRdtase_dimer"/>
</dbReference>
<dbReference type="GO" id="GO:0045454">
    <property type="term" value="P:cell redox homeostasis"/>
    <property type="evidence" value="ECO:0007669"/>
    <property type="project" value="InterPro"/>
</dbReference>
<gene>
    <name evidence="21" type="ORF">FIBSPDRAFT_1036712</name>
</gene>
<dbReference type="SUPFAM" id="SSF55424">
    <property type="entry name" value="FAD/NAD-linked reductases, dimerisation (C-terminal) domain"/>
    <property type="match status" value="1"/>
</dbReference>
<dbReference type="InterPro" id="IPR016156">
    <property type="entry name" value="FAD/NAD-linked_Rdtase_dimer_sf"/>
</dbReference>
<dbReference type="Pfam" id="PF07992">
    <property type="entry name" value="Pyr_redox_2"/>
    <property type="match status" value="1"/>
</dbReference>
<feature type="active site" description="Proton acceptor" evidence="13">
    <location>
        <position position="520"/>
    </location>
</feature>